<feature type="transmembrane region" description="Helical" evidence="7">
    <location>
        <begin position="100"/>
        <end position="120"/>
    </location>
</feature>
<evidence type="ECO:0000256" key="7">
    <source>
        <dbReference type="SAM" id="Phobius"/>
    </source>
</evidence>
<comment type="subcellular location">
    <subcellularLocation>
        <location evidence="1">Cell membrane</location>
        <topology evidence="1">Multi-pass membrane protein</topology>
    </subcellularLocation>
</comment>
<keyword evidence="11" id="KW-1185">Reference proteome</keyword>
<reference evidence="10" key="1">
    <citation type="submission" date="2020-08" db="EMBL/GenBank/DDBJ databases">
        <title>Genome public.</title>
        <authorList>
            <person name="Liu C."/>
            <person name="Sun Q."/>
        </authorList>
    </citation>
    <scope>NUCLEOTIDE SEQUENCE</scope>
    <source>
        <strain evidence="10">BX22</strain>
    </source>
</reference>
<dbReference type="EMBL" id="JACOOL010000008">
    <property type="protein sequence ID" value="MBC5637454.1"/>
    <property type="molecule type" value="Genomic_DNA"/>
</dbReference>
<dbReference type="InterPro" id="IPR010627">
    <property type="entry name" value="Prepilin_pept_A24_N"/>
</dbReference>
<dbReference type="Pfam" id="PF06750">
    <property type="entry name" value="A24_N_bact"/>
    <property type="match status" value="1"/>
</dbReference>
<feature type="transmembrane region" description="Helical" evidence="7">
    <location>
        <begin position="192"/>
        <end position="215"/>
    </location>
</feature>
<comment type="caution">
    <text evidence="10">The sequence shown here is derived from an EMBL/GenBank/DDBJ whole genome shotgun (WGS) entry which is preliminary data.</text>
</comment>
<evidence type="ECO:0000256" key="3">
    <source>
        <dbReference type="ARBA" id="ARBA00022475"/>
    </source>
</evidence>
<feature type="domain" description="Prepilin type IV endopeptidase peptidase" evidence="8">
    <location>
        <begin position="104"/>
        <end position="208"/>
    </location>
</feature>
<feature type="transmembrane region" description="Helical" evidence="7">
    <location>
        <begin position="151"/>
        <end position="171"/>
    </location>
</feature>
<name>A0A923L6P3_9BACI</name>
<dbReference type="Gene3D" id="1.20.120.1220">
    <property type="match status" value="1"/>
</dbReference>
<feature type="domain" description="Prepilin peptidase A24 N-terminal" evidence="9">
    <location>
        <begin position="11"/>
        <end position="93"/>
    </location>
</feature>
<gene>
    <name evidence="10" type="ORF">H8S33_11615</name>
</gene>
<dbReference type="Pfam" id="PF01478">
    <property type="entry name" value="Peptidase_A24"/>
    <property type="match status" value="1"/>
</dbReference>
<feature type="transmembrane region" description="Helical" evidence="7">
    <location>
        <begin position="127"/>
        <end position="145"/>
    </location>
</feature>
<comment type="similarity">
    <text evidence="2">Belongs to the peptidase A24 family.</text>
</comment>
<dbReference type="GO" id="GO:0006465">
    <property type="term" value="P:signal peptide processing"/>
    <property type="evidence" value="ECO:0007669"/>
    <property type="project" value="TreeGrafter"/>
</dbReference>
<evidence type="ECO:0000313" key="10">
    <source>
        <dbReference type="EMBL" id="MBC5637454.1"/>
    </source>
</evidence>
<evidence type="ECO:0000259" key="8">
    <source>
        <dbReference type="Pfam" id="PF01478"/>
    </source>
</evidence>
<evidence type="ECO:0000256" key="6">
    <source>
        <dbReference type="ARBA" id="ARBA00023136"/>
    </source>
</evidence>
<dbReference type="RefSeq" id="WP_186870167.1">
    <property type="nucleotide sequence ID" value="NZ_JACOOL010000008.1"/>
</dbReference>
<dbReference type="AlphaFoldDB" id="A0A923L6P3"/>
<evidence type="ECO:0000256" key="1">
    <source>
        <dbReference type="ARBA" id="ARBA00004651"/>
    </source>
</evidence>
<dbReference type="PANTHER" id="PTHR30487:SF0">
    <property type="entry name" value="PREPILIN LEADER PEPTIDASE_N-METHYLTRANSFERASE-RELATED"/>
    <property type="match status" value="1"/>
</dbReference>
<evidence type="ECO:0000256" key="4">
    <source>
        <dbReference type="ARBA" id="ARBA00022692"/>
    </source>
</evidence>
<dbReference type="GO" id="GO:0005886">
    <property type="term" value="C:plasma membrane"/>
    <property type="evidence" value="ECO:0007669"/>
    <property type="project" value="UniProtKB-SubCell"/>
</dbReference>
<feature type="transmembrane region" description="Helical" evidence="7">
    <location>
        <begin position="227"/>
        <end position="247"/>
    </location>
</feature>
<dbReference type="InterPro" id="IPR000045">
    <property type="entry name" value="Prepilin_IV_endopep_pep"/>
</dbReference>
<evidence type="ECO:0000256" key="2">
    <source>
        <dbReference type="ARBA" id="ARBA00005801"/>
    </source>
</evidence>
<evidence type="ECO:0000313" key="11">
    <source>
        <dbReference type="Proteomes" id="UP000637359"/>
    </source>
</evidence>
<feature type="transmembrane region" description="Helical" evidence="7">
    <location>
        <begin position="6"/>
        <end position="27"/>
    </location>
</feature>
<keyword evidence="6 7" id="KW-0472">Membrane</keyword>
<evidence type="ECO:0000256" key="5">
    <source>
        <dbReference type="ARBA" id="ARBA00022989"/>
    </source>
</evidence>
<feature type="transmembrane region" description="Helical" evidence="7">
    <location>
        <begin position="74"/>
        <end position="94"/>
    </location>
</feature>
<proteinExistence type="inferred from homology"/>
<dbReference type="GO" id="GO:0004190">
    <property type="term" value="F:aspartic-type endopeptidase activity"/>
    <property type="evidence" value="ECO:0007669"/>
    <property type="project" value="InterPro"/>
</dbReference>
<keyword evidence="3" id="KW-1003">Cell membrane</keyword>
<dbReference type="Proteomes" id="UP000637359">
    <property type="component" value="Unassembled WGS sequence"/>
</dbReference>
<accession>A0A923L6P3</accession>
<evidence type="ECO:0000259" key="9">
    <source>
        <dbReference type="Pfam" id="PF06750"/>
    </source>
</evidence>
<organism evidence="10 11">
    <name type="scientific">Ornithinibacillus hominis</name>
    <dbReference type="NCBI Taxonomy" id="2763055"/>
    <lineage>
        <taxon>Bacteria</taxon>
        <taxon>Bacillati</taxon>
        <taxon>Bacillota</taxon>
        <taxon>Bacilli</taxon>
        <taxon>Bacillales</taxon>
        <taxon>Bacillaceae</taxon>
        <taxon>Ornithinibacillus</taxon>
    </lineage>
</organism>
<protein>
    <submittedName>
        <fullName evidence="10">Prepilin peptidase</fullName>
    </submittedName>
</protein>
<dbReference type="PANTHER" id="PTHR30487">
    <property type="entry name" value="TYPE 4 PREPILIN-LIKE PROTEINS LEADER PEPTIDE-PROCESSING ENZYME"/>
    <property type="match status" value="1"/>
</dbReference>
<sequence>MELFAIISFFLLGLVLGSFYNVVGIRLPQKVSFTNDRSKCPSCHHTLSWYDLIPVVSFLIQRGKCRYCGERISILYLVIELLTGILFAFSYMMIGFELELIKVLLLVSLSMIVLVTDLKYMLIPNKLLLFFLPFFIILLIIDPIQPWWSPIVGAIIGISLIALIIIVSRGGMGAGDMKLFGLLGLVLGSEKVLMTFFLSCLLGAFIGVILMLFGIIKKKQPVPFGPYIVFAAIISYFFTDRILSFYVQFL</sequence>
<keyword evidence="4 7" id="KW-0812">Transmembrane</keyword>
<keyword evidence="5 7" id="KW-1133">Transmembrane helix</keyword>
<dbReference type="InterPro" id="IPR050882">
    <property type="entry name" value="Prepilin_peptidase/N-MTase"/>
</dbReference>